<dbReference type="SMART" id="SM00320">
    <property type="entry name" value="WD40"/>
    <property type="match status" value="7"/>
</dbReference>
<keyword evidence="9" id="KW-1185">Reference proteome</keyword>
<keyword evidence="3" id="KW-0677">Repeat</keyword>
<dbReference type="InterPro" id="IPR036322">
    <property type="entry name" value="WD40_repeat_dom_sf"/>
</dbReference>
<dbReference type="Proteomes" id="UP000005408">
    <property type="component" value="Unassembled WGS sequence"/>
</dbReference>
<dbReference type="AlphaFoldDB" id="A0A8W8ISH5"/>
<protein>
    <recommendedName>
        <fullName evidence="4">GATOR2 complex protein WDR24</fullName>
    </recommendedName>
</protein>
<evidence type="ECO:0000256" key="3">
    <source>
        <dbReference type="ARBA" id="ARBA00022737"/>
    </source>
</evidence>
<evidence type="ECO:0000256" key="5">
    <source>
        <dbReference type="PROSITE-ProRule" id="PRU00221"/>
    </source>
</evidence>
<evidence type="ECO:0000259" key="7">
    <source>
        <dbReference type="Pfam" id="PF17120"/>
    </source>
</evidence>
<dbReference type="GO" id="GO:1904263">
    <property type="term" value="P:positive regulation of TORC1 signaling"/>
    <property type="evidence" value="ECO:0007669"/>
    <property type="project" value="TreeGrafter"/>
</dbReference>
<evidence type="ECO:0000313" key="9">
    <source>
        <dbReference type="Proteomes" id="UP000005408"/>
    </source>
</evidence>
<dbReference type="PROSITE" id="PS50082">
    <property type="entry name" value="WD_REPEATS_2"/>
    <property type="match status" value="2"/>
</dbReference>
<feature type="region of interest" description="Disordered" evidence="6">
    <location>
        <begin position="476"/>
        <end position="510"/>
    </location>
</feature>
<dbReference type="GO" id="GO:0034198">
    <property type="term" value="P:cellular response to amino acid starvation"/>
    <property type="evidence" value="ECO:0007669"/>
    <property type="project" value="TreeGrafter"/>
</dbReference>
<dbReference type="Pfam" id="PF17120">
    <property type="entry name" value="zf-RING_16"/>
    <property type="match status" value="1"/>
</dbReference>
<accession>A0A8W8ISH5</accession>
<dbReference type="CDD" id="cd16693">
    <property type="entry name" value="mRING-H2-C3H3C2_WDR24"/>
    <property type="match status" value="1"/>
</dbReference>
<dbReference type="GO" id="GO:0016239">
    <property type="term" value="P:positive regulation of macroautophagy"/>
    <property type="evidence" value="ECO:0007669"/>
    <property type="project" value="TreeGrafter"/>
</dbReference>
<sequence length="770" mass="87933">GMNVMHNVSRVVHDRVSPNQLKTLSVNCDGPINALDTSKDNSQVVVAGRSVFKIYSIEEDKFEEKLNLRVGKNLNLNFSSTDVAWNHIEDHYLASAATNGAVVVWDLNRHSHSKQDFVFSGQHKRTVNRVRFHENDAHLLLSGSQDGTMHIFDLRKKESSTVFKTGNSIRDVQWCPPRFNDFFFAAADESGNVHMWDMRRPDRYEKQITAAHNGPVFTVDWHPEERNLFATGGRDKTIKIWDFPKNQVVHQIHTLASVARIRWRPQRRHFIASCSFVVDFSVSVWDINRPYVPFASFDKHTDVATGIIWRKDDPHVLYSSSRDCYLYQHVFKDAKRPADELVPAGLDMSIHGDISYATLDKPDLTVKTGRFFTTPKKDVSKTDEFLTYKNSLMFVISNTNKCLSMDYFVDCARNYQLSGAPLQEMCEHNAELAERYNNDQVAQSWRILKVMFTSSEPTQRVLNATRKETQQEILSEAATPTNQIGNGDADNSSNTDSEEEEVVNKEDLTNIARGQIPEEWGILFADGDQDIPYNNIDGLQEFSLQPEAFQPRHEIKDLGTPLDSIQNGHDSPTISANESENNLLSFPTYSNGKEEDEVLGLFRNTVELPEFIFPHFVSKMLYHYAEQGDVQTAVCILSVLGPKHRPQIEPEVQENWFLSYLDLLARFQLWTTSNKIIKLCHLPLVSSLNQQSTRIHVNCHRCNRPLQRVGWLCDRCKRVINNCSVCHLPVKGLFIWCQGCSHGGHLGHIKEWFGENKQCPTGCGHLCEFT</sequence>
<evidence type="ECO:0000313" key="8">
    <source>
        <dbReference type="EnsemblMetazoa" id="G15475.1:cds"/>
    </source>
</evidence>
<dbReference type="PANTHER" id="PTHR46200:SF1">
    <property type="entry name" value="GATOR COMPLEX PROTEIN WDR24"/>
    <property type="match status" value="1"/>
</dbReference>
<feature type="repeat" description="WD" evidence="5">
    <location>
        <begin position="209"/>
        <end position="251"/>
    </location>
</feature>
<evidence type="ECO:0000256" key="2">
    <source>
        <dbReference type="ARBA" id="ARBA00022574"/>
    </source>
</evidence>
<organism evidence="8 9">
    <name type="scientific">Magallana gigas</name>
    <name type="common">Pacific oyster</name>
    <name type="synonym">Crassostrea gigas</name>
    <dbReference type="NCBI Taxonomy" id="29159"/>
    <lineage>
        <taxon>Eukaryota</taxon>
        <taxon>Metazoa</taxon>
        <taxon>Spiralia</taxon>
        <taxon>Lophotrochozoa</taxon>
        <taxon>Mollusca</taxon>
        <taxon>Bivalvia</taxon>
        <taxon>Autobranchia</taxon>
        <taxon>Pteriomorphia</taxon>
        <taxon>Ostreida</taxon>
        <taxon>Ostreoidea</taxon>
        <taxon>Ostreidae</taxon>
        <taxon>Magallana</taxon>
    </lineage>
</organism>
<feature type="domain" description="WDR59/RTC1-like RING zinc finger" evidence="7">
    <location>
        <begin position="721"/>
        <end position="768"/>
    </location>
</feature>
<dbReference type="GO" id="GO:0061700">
    <property type="term" value="C:GATOR2 complex"/>
    <property type="evidence" value="ECO:0007669"/>
    <property type="project" value="TreeGrafter"/>
</dbReference>
<dbReference type="GO" id="GO:0005774">
    <property type="term" value="C:vacuolar membrane"/>
    <property type="evidence" value="ECO:0007669"/>
    <property type="project" value="TreeGrafter"/>
</dbReference>
<dbReference type="PANTHER" id="PTHR46200">
    <property type="entry name" value="GATOR COMPLEX PROTEIN WDR24"/>
    <property type="match status" value="1"/>
</dbReference>
<dbReference type="InterPro" id="IPR001680">
    <property type="entry name" value="WD40_rpt"/>
</dbReference>
<dbReference type="InterPro" id="IPR049566">
    <property type="entry name" value="WDR59_RTC1-like_RING_Znf"/>
</dbReference>
<dbReference type="EnsemblMetazoa" id="G15475.2">
    <property type="protein sequence ID" value="G15475.2:cds"/>
    <property type="gene ID" value="G15475"/>
</dbReference>
<dbReference type="SUPFAM" id="SSF50978">
    <property type="entry name" value="WD40 repeat-like"/>
    <property type="match status" value="1"/>
</dbReference>
<evidence type="ECO:0000256" key="1">
    <source>
        <dbReference type="ARBA" id="ARBA00008134"/>
    </source>
</evidence>
<reference evidence="8" key="1">
    <citation type="submission" date="2022-08" db="UniProtKB">
        <authorList>
            <consortium name="EnsemblMetazoa"/>
        </authorList>
    </citation>
    <scope>IDENTIFICATION</scope>
    <source>
        <strain evidence="8">05x7-T-G4-1.051#20</strain>
    </source>
</reference>
<dbReference type="EnsemblMetazoa" id="G15475.1">
    <property type="protein sequence ID" value="G15475.1:cds"/>
    <property type="gene ID" value="G15475"/>
</dbReference>
<dbReference type="InterPro" id="IPR015943">
    <property type="entry name" value="WD40/YVTN_repeat-like_dom_sf"/>
</dbReference>
<evidence type="ECO:0000256" key="4">
    <source>
        <dbReference type="ARBA" id="ARBA00040269"/>
    </source>
</evidence>
<comment type="similarity">
    <text evidence="1">Belongs to the WD repeat WDR24 family.</text>
</comment>
<dbReference type="PROSITE" id="PS50294">
    <property type="entry name" value="WD_REPEATS_REGION"/>
    <property type="match status" value="1"/>
</dbReference>
<dbReference type="GO" id="GO:0005829">
    <property type="term" value="C:cytosol"/>
    <property type="evidence" value="ECO:0007669"/>
    <property type="project" value="TreeGrafter"/>
</dbReference>
<proteinExistence type="inferred from homology"/>
<dbReference type="Pfam" id="PF00400">
    <property type="entry name" value="WD40"/>
    <property type="match status" value="2"/>
</dbReference>
<dbReference type="Gene3D" id="2.130.10.10">
    <property type="entry name" value="YVTN repeat-like/Quinoprotein amine dehydrogenase"/>
    <property type="match status" value="2"/>
</dbReference>
<feature type="repeat" description="WD" evidence="5">
    <location>
        <begin position="120"/>
        <end position="162"/>
    </location>
</feature>
<name>A0A8W8ISH5_MAGGI</name>
<dbReference type="InterPro" id="IPR037590">
    <property type="entry name" value="WDR24"/>
</dbReference>
<evidence type="ECO:0000256" key="6">
    <source>
        <dbReference type="SAM" id="MobiDB-lite"/>
    </source>
</evidence>
<keyword evidence="2 5" id="KW-0853">WD repeat</keyword>